<evidence type="ECO:0000313" key="1">
    <source>
        <dbReference type="EMBL" id="CAH1721902.1"/>
    </source>
</evidence>
<sequence>MAAERMSTTPCTGGRRCDRSQGVLATGRSVSCLVHPVVGIGGRQFELDRRGTWAKTTYRTRITALVHRVFASESRRPSTGGRPLSVPAIAPEFPSSPAIAAIPRPSARHYKSADITNFSFPSGPATI</sequence>
<dbReference type="Proteomes" id="UP001154329">
    <property type="component" value="Chromosome 2"/>
</dbReference>
<gene>
    <name evidence="1" type="ORF">APHIGO_LOCUS4577</name>
</gene>
<reference evidence="1" key="1">
    <citation type="submission" date="2022-02" db="EMBL/GenBank/DDBJ databases">
        <authorList>
            <person name="King R."/>
        </authorList>
    </citation>
    <scope>NUCLEOTIDE SEQUENCE</scope>
</reference>
<keyword evidence="2" id="KW-1185">Reference proteome</keyword>
<dbReference type="AlphaFoldDB" id="A0A9P0IYG3"/>
<name>A0A9P0IYG3_APHGO</name>
<evidence type="ECO:0000313" key="2">
    <source>
        <dbReference type="Proteomes" id="UP001154329"/>
    </source>
</evidence>
<feature type="non-terminal residue" evidence="1">
    <location>
        <position position="127"/>
    </location>
</feature>
<protein>
    <submittedName>
        <fullName evidence="1">Uncharacterized protein</fullName>
    </submittedName>
</protein>
<organism evidence="1 2">
    <name type="scientific">Aphis gossypii</name>
    <name type="common">Cotton aphid</name>
    <dbReference type="NCBI Taxonomy" id="80765"/>
    <lineage>
        <taxon>Eukaryota</taxon>
        <taxon>Metazoa</taxon>
        <taxon>Ecdysozoa</taxon>
        <taxon>Arthropoda</taxon>
        <taxon>Hexapoda</taxon>
        <taxon>Insecta</taxon>
        <taxon>Pterygota</taxon>
        <taxon>Neoptera</taxon>
        <taxon>Paraneoptera</taxon>
        <taxon>Hemiptera</taxon>
        <taxon>Sternorrhyncha</taxon>
        <taxon>Aphidomorpha</taxon>
        <taxon>Aphidoidea</taxon>
        <taxon>Aphididae</taxon>
        <taxon>Aphidini</taxon>
        <taxon>Aphis</taxon>
        <taxon>Aphis</taxon>
    </lineage>
</organism>
<proteinExistence type="predicted"/>
<accession>A0A9P0IYG3</accession>
<reference evidence="1" key="2">
    <citation type="submission" date="2022-10" db="EMBL/GenBank/DDBJ databases">
        <authorList>
            <consortium name="ENA_rothamsted_submissions"/>
            <consortium name="culmorum"/>
            <person name="King R."/>
        </authorList>
    </citation>
    <scope>NUCLEOTIDE SEQUENCE</scope>
</reference>
<dbReference type="EMBL" id="OU899035">
    <property type="protein sequence ID" value="CAH1721902.1"/>
    <property type="molecule type" value="Genomic_DNA"/>
</dbReference>